<dbReference type="AlphaFoldDB" id="A0A835EKB3"/>
<accession>A0A835EKB3</accession>
<dbReference type="EMBL" id="JACEFO010001880">
    <property type="protein sequence ID" value="KAF8696883.1"/>
    <property type="molecule type" value="Genomic_DNA"/>
</dbReference>
<comment type="caution">
    <text evidence="1">The sequence shown here is derived from an EMBL/GenBank/DDBJ whole genome shotgun (WGS) entry which is preliminary data.</text>
</comment>
<evidence type="ECO:0000313" key="1">
    <source>
        <dbReference type="EMBL" id="KAF8696883.1"/>
    </source>
</evidence>
<reference evidence="1" key="1">
    <citation type="submission" date="2020-07" db="EMBL/GenBank/DDBJ databases">
        <title>Genome sequence and genetic diversity analysis of an under-domesticated orphan crop, white fonio (Digitaria exilis).</title>
        <authorList>
            <person name="Bennetzen J.L."/>
            <person name="Chen S."/>
            <person name="Ma X."/>
            <person name="Wang X."/>
            <person name="Yssel A.E.J."/>
            <person name="Chaluvadi S.R."/>
            <person name="Johnson M."/>
            <person name="Gangashetty P."/>
            <person name="Hamidou F."/>
            <person name="Sanogo M.D."/>
            <person name="Zwaenepoel A."/>
            <person name="Wallace J."/>
            <person name="Van De Peer Y."/>
            <person name="Van Deynze A."/>
        </authorList>
    </citation>
    <scope>NUCLEOTIDE SEQUENCE</scope>
    <source>
        <tissue evidence="1">Leaves</tissue>
    </source>
</reference>
<sequence>MPGLLEQGAQKNLCGGARRVETQYEAQRVPLERLGTGGRAEDACQGLHLQQVRMQEKILRLLQEASCVHHEMQVPRV</sequence>
<keyword evidence="2" id="KW-1185">Reference proteome</keyword>
<gene>
    <name evidence="1" type="ORF">HU200_036525</name>
</gene>
<dbReference type="Proteomes" id="UP000636709">
    <property type="component" value="Unassembled WGS sequence"/>
</dbReference>
<protein>
    <submittedName>
        <fullName evidence="1">Uncharacterized protein</fullName>
    </submittedName>
</protein>
<evidence type="ECO:0000313" key="2">
    <source>
        <dbReference type="Proteomes" id="UP000636709"/>
    </source>
</evidence>
<proteinExistence type="predicted"/>
<organism evidence="1 2">
    <name type="scientific">Digitaria exilis</name>
    <dbReference type="NCBI Taxonomy" id="1010633"/>
    <lineage>
        <taxon>Eukaryota</taxon>
        <taxon>Viridiplantae</taxon>
        <taxon>Streptophyta</taxon>
        <taxon>Embryophyta</taxon>
        <taxon>Tracheophyta</taxon>
        <taxon>Spermatophyta</taxon>
        <taxon>Magnoliopsida</taxon>
        <taxon>Liliopsida</taxon>
        <taxon>Poales</taxon>
        <taxon>Poaceae</taxon>
        <taxon>PACMAD clade</taxon>
        <taxon>Panicoideae</taxon>
        <taxon>Panicodae</taxon>
        <taxon>Paniceae</taxon>
        <taxon>Anthephorinae</taxon>
        <taxon>Digitaria</taxon>
    </lineage>
</organism>
<name>A0A835EKB3_9POAL</name>